<evidence type="ECO:0000256" key="1">
    <source>
        <dbReference type="SAM" id="MobiDB-lite"/>
    </source>
</evidence>
<dbReference type="PANTHER" id="PTHR45913:SF19">
    <property type="entry name" value="LOW QUALITY PROTEIN: ZINC FINGER BED DOMAIN-CONTAINING PROTEIN 5-LIKE"/>
    <property type="match status" value="1"/>
</dbReference>
<evidence type="ECO:0000313" key="2">
    <source>
        <dbReference type="EMBL" id="KAL0879427.1"/>
    </source>
</evidence>
<sequence length="378" mass="42908">MNEWLKTGSLRRKCPSNTSSSQPAQSTFTPIASISAESSVLNENPYPEPQCVICSEVLTNSVMKPSLLRRHLETKHPQYVDKPIDFFTMKTVLATNSEYLRASFLVAYKIAKTGKPYNIAEELLPAAKDMVSCVLGDKFSKLLDKIPLSNDTVARRIHEMAHDVEHQLAQRLQNNYYAIQVDESTDISGLPNLLGFIRYVYKNKSKGNFFFCKTLESTTKGEDIFNTINDFIEKHGIDWTKCVGISTDGAKAMTGRISGLISRIKNLAPEVKTLSEVVKIINYIKTRPLNSRLFALLCRDMGSEHVSLLVTYLADIFSCLNETNREARKIQRKRIRDVCDPFDVPDTEFQSLWRISKPMAIYVTNRLRVDLEPHNSIE</sequence>
<evidence type="ECO:0000313" key="3">
    <source>
        <dbReference type="Proteomes" id="UP001549920"/>
    </source>
</evidence>
<reference evidence="2 3" key="1">
    <citation type="submission" date="2024-06" db="EMBL/GenBank/DDBJ databases">
        <title>A chromosome-level genome assembly of beet webworm, Loxostege sticticalis.</title>
        <authorList>
            <person name="Zhang Y."/>
        </authorList>
    </citation>
    <scope>NUCLEOTIDE SEQUENCE [LARGE SCALE GENOMIC DNA]</scope>
    <source>
        <strain evidence="2">AQ026</strain>
        <tissue evidence="2">Whole body</tissue>
    </source>
</reference>
<feature type="region of interest" description="Disordered" evidence="1">
    <location>
        <begin position="1"/>
        <end position="27"/>
    </location>
</feature>
<dbReference type="EMBL" id="JBEUOH010000014">
    <property type="protein sequence ID" value="KAL0879427.1"/>
    <property type="molecule type" value="Genomic_DNA"/>
</dbReference>
<organism evidence="2 3">
    <name type="scientific">Loxostege sticticalis</name>
    <name type="common">Beet webworm moth</name>
    <dbReference type="NCBI Taxonomy" id="481309"/>
    <lineage>
        <taxon>Eukaryota</taxon>
        <taxon>Metazoa</taxon>
        <taxon>Ecdysozoa</taxon>
        <taxon>Arthropoda</taxon>
        <taxon>Hexapoda</taxon>
        <taxon>Insecta</taxon>
        <taxon>Pterygota</taxon>
        <taxon>Neoptera</taxon>
        <taxon>Endopterygota</taxon>
        <taxon>Lepidoptera</taxon>
        <taxon>Glossata</taxon>
        <taxon>Ditrysia</taxon>
        <taxon>Pyraloidea</taxon>
        <taxon>Crambidae</taxon>
        <taxon>Pyraustinae</taxon>
        <taxon>Loxostege</taxon>
    </lineage>
</organism>
<dbReference type="PANTHER" id="PTHR45913">
    <property type="entry name" value="EPM2A-INTERACTING PROTEIN 1"/>
    <property type="match status" value="1"/>
</dbReference>
<keyword evidence="3" id="KW-1185">Reference proteome</keyword>
<protein>
    <recommendedName>
        <fullName evidence="4">DUF4371 domain-containing protein</fullName>
    </recommendedName>
</protein>
<comment type="caution">
    <text evidence="2">The sequence shown here is derived from an EMBL/GenBank/DDBJ whole genome shotgun (WGS) entry which is preliminary data.</text>
</comment>
<dbReference type="Proteomes" id="UP001549920">
    <property type="component" value="Unassembled WGS sequence"/>
</dbReference>
<evidence type="ECO:0008006" key="4">
    <source>
        <dbReference type="Google" id="ProtNLM"/>
    </source>
</evidence>
<feature type="compositionally biased region" description="Polar residues" evidence="1">
    <location>
        <begin position="15"/>
        <end position="27"/>
    </location>
</feature>
<name>A0ABR3HS89_LOXSC</name>
<gene>
    <name evidence="2" type="ORF">ABMA27_003178</name>
</gene>
<proteinExistence type="predicted"/>
<accession>A0ABR3HS89</accession>